<dbReference type="SUPFAM" id="SSF51735">
    <property type="entry name" value="NAD(P)-binding Rossmann-fold domains"/>
    <property type="match status" value="1"/>
</dbReference>
<protein>
    <submittedName>
        <fullName evidence="7">Hydroxypyruvate reductase</fullName>
        <ecNumber evidence="7">1.1.1.81</ecNumber>
    </submittedName>
</protein>
<evidence type="ECO:0000256" key="1">
    <source>
        <dbReference type="ARBA" id="ARBA00005854"/>
    </source>
</evidence>
<feature type="domain" description="D-isomer specific 2-hydroxyacid dehydrogenase NAD-binding" evidence="6">
    <location>
        <begin position="105"/>
        <end position="279"/>
    </location>
</feature>
<dbReference type="PANTHER" id="PTHR42789">
    <property type="entry name" value="D-ISOMER SPECIFIC 2-HYDROXYACID DEHYDROGENASE FAMILY PROTEIN (AFU_ORTHOLOGUE AFUA_6G10090)"/>
    <property type="match status" value="1"/>
</dbReference>
<dbReference type="PROSITE" id="PS00670">
    <property type="entry name" value="D_2_HYDROXYACID_DH_2"/>
    <property type="match status" value="1"/>
</dbReference>
<dbReference type="EC" id="1.1.1.81" evidence="7"/>
<organism evidence="7 8">
    <name type="scientific">Achromobacter insuavis</name>
    <dbReference type="NCBI Taxonomy" id="1287735"/>
    <lineage>
        <taxon>Bacteria</taxon>
        <taxon>Pseudomonadati</taxon>
        <taxon>Pseudomonadota</taxon>
        <taxon>Betaproteobacteria</taxon>
        <taxon>Burkholderiales</taxon>
        <taxon>Alcaligenaceae</taxon>
        <taxon>Achromobacter</taxon>
    </lineage>
</organism>
<keyword evidence="8" id="KW-1185">Reference proteome</keyword>
<dbReference type="GO" id="GO:0016618">
    <property type="term" value="F:hydroxypyruvate reductase [NAD(P)H] activity"/>
    <property type="evidence" value="ECO:0007669"/>
    <property type="project" value="UniProtKB-EC"/>
</dbReference>
<dbReference type="InterPro" id="IPR050857">
    <property type="entry name" value="D-2-hydroxyacid_DH"/>
</dbReference>
<gene>
    <name evidence="7" type="ORF">LMG26845_04794</name>
</gene>
<evidence type="ECO:0000313" key="7">
    <source>
        <dbReference type="EMBL" id="CAB3691990.1"/>
    </source>
</evidence>
<evidence type="ECO:0000259" key="5">
    <source>
        <dbReference type="Pfam" id="PF00389"/>
    </source>
</evidence>
<dbReference type="GO" id="GO:0051287">
    <property type="term" value="F:NAD binding"/>
    <property type="evidence" value="ECO:0007669"/>
    <property type="project" value="InterPro"/>
</dbReference>
<name>A0A6J5B516_9BURK</name>
<dbReference type="PANTHER" id="PTHR42789:SF1">
    <property type="entry name" value="D-ISOMER SPECIFIC 2-HYDROXYACID DEHYDROGENASE FAMILY PROTEIN (AFU_ORTHOLOGUE AFUA_6G10090)"/>
    <property type="match status" value="1"/>
</dbReference>
<dbReference type="InterPro" id="IPR006140">
    <property type="entry name" value="D-isomer_DH_NAD-bd"/>
</dbReference>
<dbReference type="Proteomes" id="UP000507979">
    <property type="component" value="Unassembled WGS sequence"/>
</dbReference>
<evidence type="ECO:0000256" key="3">
    <source>
        <dbReference type="ARBA" id="ARBA00023027"/>
    </source>
</evidence>
<dbReference type="InterPro" id="IPR029753">
    <property type="entry name" value="D-isomer_DH_CS"/>
</dbReference>
<evidence type="ECO:0000256" key="4">
    <source>
        <dbReference type="RuleBase" id="RU003719"/>
    </source>
</evidence>
<dbReference type="RefSeq" id="WP_082404423.1">
    <property type="nucleotide sequence ID" value="NZ_CADIJR010000064.1"/>
</dbReference>
<proteinExistence type="inferred from homology"/>
<dbReference type="AlphaFoldDB" id="A0A6J5B516"/>
<dbReference type="Pfam" id="PF02826">
    <property type="entry name" value="2-Hacid_dh_C"/>
    <property type="match status" value="1"/>
</dbReference>
<dbReference type="Gene3D" id="3.40.50.720">
    <property type="entry name" value="NAD(P)-binding Rossmann-like Domain"/>
    <property type="match status" value="2"/>
</dbReference>
<dbReference type="EMBL" id="CADIJR010000064">
    <property type="protein sequence ID" value="CAB3691990.1"/>
    <property type="molecule type" value="Genomic_DNA"/>
</dbReference>
<dbReference type="PROSITE" id="PS00671">
    <property type="entry name" value="D_2_HYDROXYACID_DH_3"/>
    <property type="match status" value="1"/>
</dbReference>
<sequence length="318" mass="33426">MSRVLITMPVAAAGLRRLEDAGHELDLVERPAPAEFRARLARADAVILRFQALSRQDIEAAGKLRFVARHGVGYDAVDVAALTERGIPLAITPGANAIGVAEHALALLLAVARRVIGHDAGVRAGQWQAALRGPMFELAGKTALIVGAGRIGRATAQRLRAFDMRVLAYDPFLPADAALPQGIEIRTDLAAALAEADVVSLHLPLTDATRGLIDPLALKRGAIVVNTARGGLLDPTRLLAALESGHLTGAGLDVFDPEPPGAADALLRRPEVVLSPHAASLTDASIERMATECATNIIDFFEGRPPRDSIVNLAGIAL</sequence>
<keyword evidence="7" id="KW-0670">Pyruvate</keyword>
<evidence type="ECO:0000259" key="6">
    <source>
        <dbReference type="Pfam" id="PF02826"/>
    </source>
</evidence>
<reference evidence="7 8" key="1">
    <citation type="submission" date="2020-04" db="EMBL/GenBank/DDBJ databases">
        <authorList>
            <person name="De Canck E."/>
        </authorList>
    </citation>
    <scope>NUCLEOTIDE SEQUENCE [LARGE SCALE GENOMIC DNA]</scope>
    <source>
        <strain evidence="7 8">LMG 26845</strain>
    </source>
</reference>
<feature type="domain" description="D-isomer specific 2-hydroxyacid dehydrogenase catalytic" evidence="5">
    <location>
        <begin position="4"/>
        <end position="309"/>
    </location>
</feature>
<keyword evidence="2 4" id="KW-0560">Oxidoreductase</keyword>
<dbReference type="InterPro" id="IPR006139">
    <property type="entry name" value="D-isomer_2_OHA_DH_cat_dom"/>
</dbReference>
<keyword evidence="3" id="KW-0520">NAD</keyword>
<comment type="similarity">
    <text evidence="1 4">Belongs to the D-isomer specific 2-hydroxyacid dehydrogenase family.</text>
</comment>
<evidence type="ECO:0000256" key="2">
    <source>
        <dbReference type="ARBA" id="ARBA00023002"/>
    </source>
</evidence>
<accession>A0A6J5B516</accession>
<dbReference type="SUPFAM" id="SSF52283">
    <property type="entry name" value="Formate/glycerate dehydrogenase catalytic domain-like"/>
    <property type="match status" value="1"/>
</dbReference>
<evidence type="ECO:0000313" key="8">
    <source>
        <dbReference type="Proteomes" id="UP000507979"/>
    </source>
</evidence>
<dbReference type="InterPro" id="IPR036291">
    <property type="entry name" value="NAD(P)-bd_dom_sf"/>
</dbReference>
<dbReference type="Pfam" id="PF00389">
    <property type="entry name" value="2-Hacid_dh"/>
    <property type="match status" value="1"/>
</dbReference>
<dbReference type="GeneID" id="92900678"/>